<dbReference type="RefSeq" id="WP_246976601.1">
    <property type="nucleotide sequence ID" value="NZ_CP095398.1"/>
</dbReference>
<keyword evidence="5" id="KW-0560">Oxidoreductase</keyword>
<feature type="domain" description="Nitroreductase" evidence="6">
    <location>
        <begin position="8"/>
        <end position="72"/>
    </location>
</feature>
<evidence type="ECO:0000256" key="4">
    <source>
        <dbReference type="ARBA" id="ARBA00022643"/>
    </source>
</evidence>
<proteinExistence type="inferred from homology"/>
<comment type="similarity">
    <text evidence="2">Belongs to the nitroreductase family.</text>
</comment>
<name>A0ABD5NVL6_9EURY</name>
<sequence length="167" mass="18745">MDVFEAIETRLEIKEFDDRRVDETVKQKVLDAGRLAPSGRNLQHWQFVLVDDPEDVGRLGELSPTGGWVADADFAVVVCTDPQYDFNELDAGRAVTHMQLAAWEDGVGSRIYTVDRPAVKEFLEIPDDVDLTLVAGFGYPTHDVEGVKDRRPLEEVASRGRYGRPLE</sequence>
<dbReference type="GO" id="GO:0016491">
    <property type="term" value="F:oxidoreductase activity"/>
    <property type="evidence" value="ECO:0007669"/>
    <property type="project" value="UniProtKB-KW"/>
</dbReference>
<dbReference type="Gene3D" id="3.40.109.10">
    <property type="entry name" value="NADH Oxidase"/>
    <property type="match status" value="1"/>
</dbReference>
<comment type="caution">
    <text evidence="7">The sequence shown here is derived from an EMBL/GenBank/DDBJ whole genome shotgun (WGS) entry which is preliminary data.</text>
</comment>
<evidence type="ECO:0000256" key="3">
    <source>
        <dbReference type="ARBA" id="ARBA00022630"/>
    </source>
</evidence>
<dbReference type="Pfam" id="PF00881">
    <property type="entry name" value="Nitroreductase"/>
    <property type="match status" value="1"/>
</dbReference>
<evidence type="ECO:0000256" key="2">
    <source>
        <dbReference type="ARBA" id="ARBA00007118"/>
    </source>
</evidence>
<reference evidence="7 8" key="1">
    <citation type="journal article" date="2014" name="Int. J. Syst. Evol. Microbiol.">
        <title>Complete genome sequence of Corynebacterium casei LMG S-19264T (=DSM 44701T), isolated from a smear-ripened cheese.</title>
        <authorList>
            <consortium name="US DOE Joint Genome Institute (JGI-PGF)"/>
            <person name="Walter F."/>
            <person name="Albersmeier A."/>
            <person name="Kalinowski J."/>
            <person name="Ruckert C."/>
        </authorList>
    </citation>
    <scope>NUCLEOTIDE SEQUENCE [LARGE SCALE GENOMIC DNA]</scope>
    <source>
        <strain evidence="7 8">IBRC-M 10912</strain>
    </source>
</reference>
<dbReference type="InterPro" id="IPR029479">
    <property type="entry name" value="Nitroreductase"/>
</dbReference>
<organism evidence="7 8">
    <name type="scientific">Natribaculum luteum</name>
    <dbReference type="NCBI Taxonomy" id="1586232"/>
    <lineage>
        <taxon>Archaea</taxon>
        <taxon>Methanobacteriati</taxon>
        <taxon>Methanobacteriota</taxon>
        <taxon>Stenosarchaea group</taxon>
        <taxon>Halobacteria</taxon>
        <taxon>Halobacteriales</taxon>
        <taxon>Natrialbaceae</taxon>
        <taxon>Natribaculum</taxon>
    </lineage>
</organism>
<comment type="cofactor">
    <cofactor evidence="1">
        <name>FMN</name>
        <dbReference type="ChEBI" id="CHEBI:58210"/>
    </cofactor>
</comment>
<dbReference type="InterPro" id="IPR000415">
    <property type="entry name" value="Nitroreductase-like"/>
</dbReference>
<dbReference type="GeneID" id="71856142"/>
<dbReference type="PANTHER" id="PTHR43673">
    <property type="entry name" value="NAD(P)H NITROREDUCTASE YDGI-RELATED"/>
    <property type="match status" value="1"/>
</dbReference>
<dbReference type="SUPFAM" id="SSF55469">
    <property type="entry name" value="FMN-dependent nitroreductase-like"/>
    <property type="match status" value="1"/>
</dbReference>
<evidence type="ECO:0000256" key="5">
    <source>
        <dbReference type="ARBA" id="ARBA00023002"/>
    </source>
</evidence>
<keyword evidence="4" id="KW-0288">FMN</keyword>
<keyword evidence="3" id="KW-0285">Flavoprotein</keyword>
<accession>A0ABD5NVL6</accession>
<dbReference type="Proteomes" id="UP001595821">
    <property type="component" value="Unassembled WGS sequence"/>
</dbReference>
<evidence type="ECO:0000313" key="7">
    <source>
        <dbReference type="EMBL" id="MFC4246022.1"/>
    </source>
</evidence>
<evidence type="ECO:0000259" key="6">
    <source>
        <dbReference type="Pfam" id="PF00881"/>
    </source>
</evidence>
<dbReference type="EMBL" id="JBHSDJ010000009">
    <property type="protein sequence ID" value="MFC4246022.1"/>
    <property type="molecule type" value="Genomic_DNA"/>
</dbReference>
<evidence type="ECO:0000256" key="1">
    <source>
        <dbReference type="ARBA" id="ARBA00001917"/>
    </source>
</evidence>
<dbReference type="PANTHER" id="PTHR43673:SF2">
    <property type="entry name" value="NITROREDUCTASE"/>
    <property type="match status" value="1"/>
</dbReference>
<evidence type="ECO:0000313" key="8">
    <source>
        <dbReference type="Proteomes" id="UP001595821"/>
    </source>
</evidence>
<dbReference type="AlphaFoldDB" id="A0ABD5NVL6"/>
<gene>
    <name evidence="7" type="ORF">ACFOZ7_03285</name>
</gene>
<protein>
    <submittedName>
        <fullName evidence="7">Nitroreductase family protein</fullName>
    </submittedName>
</protein>